<reference evidence="3 4" key="2">
    <citation type="submission" date="2024-07" db="EMBL/GenBank/DDBJ databases">
        <authorList>
            <person name="Akdeniz Z."/>
        </authorList>
    </citation>
    <scope>NUCLEOTIDE SEQUENCE [LARGE SCALE GENOMIC DNA]</scope>
</reference>
<evidence type="ECO:0000313" key="2">
    <source>
        <dbReference type="EMBL" id="CAI9966531.1"/>
    </source>
</evidence>
<organism evidence="2">
    <name type="scientific">Hexamita inflata</name>
    <dbReference type="NCBI Taxonomy" id="28002"/>
    <lineage>
        <taxon>Eukaryota</taxon>
        <taxon>Metamonada</taxon>
        <taxon>Diplomonadida</taxon>
        <taxon>Hexamitidae</taxon>
        <taxon>Hexamitinae</taxon>
        <taxon>Hexamita</taxon>
    </lineage>
</organism>
<evidence type="ECO:0000313" key="3">
    <source>
        <dbReference type="EMBL" id="CAL6032710.1"/>
    </source>
</evidence>
<dbReference type="AlphaFoldDB" id="A0AA86R3V8"/>
<gene>
    <name evidence="3" type="ORF">HINF_LOCUS34618</name>
    <name evidence="2" type="ORF">HINF_LOCUS54176</name>
</gene>
<protein>
    <submittedName>
        <fullName evidence="3">Hypothetical_protein</fullName>
    </submittedName>
</protein>
<accession>A0AA86R3V8</accession>
<dbReference type="EMBL" id="CAXDID020000123">
    <property type="protein sequence ID" value="CAL6032710.1"/>
    <property type="molecule type" value="Genomic_DNA"/>
</dbReference>
<reference evidence="2" key="1">
    <citation type="submission" date="2023-06" db="EMBL/GenBank/DDBJ databases">
        <authorList>
            <person name="Kurt Z."/>
        </authorList>
    </citation>
    <scope>NUCLEOTIDE SEQUENCE</scope>
</reference>
<keyword evidence="4" id="KW-1185">Reference proteome</keyword>
<comment type="caution">
    <text evidence="2">The sequence shown here is derived from an EMBL/GenBank/DDBJ whole genome shotgun (WGS) entry which is preliminary data.</text>
</comment>
<sequence>MFNNSNKYESNFADTAKLYNSTNVINQLIQNKLENTASLSELQKSGQVQEYAVIARRLAKARKLVNFFSKNTDSVVIQSVFNEILKQIDSESPDFDKQMLEILVKQLREFIEQINQTQSDQSQKMITMLSNQLQAAKSEQILRNDQFTLQKQQIDHLKQQMASLSFEKSELQELLSVQDQKFLNEQLTSQQLYKSSYSELKTSQNENNLLNLQLKDQNAKINELKQTVDILLKCKDDFVQCSKEVHGLVDQEKQSLSKQVQDLKEEIKNKALQNDKQTSIMLKVEAQNNDLKKQIETIQIQCTQNIEQIQKLKLTNIDIKRDRDHTKQINDQMLQTQNQAQVFAEHLKNERIKMQNEQHQQMMQLDLKNKAQAIQNKSKIQMLMNRLQQIRMLKTCLL</sequence>
<dbReference type="Proteomes" id="UP001642409">
    <property type="component" value="Unassembled WGS sequence"/>
</dbReference>
<keyword evidence="1" id="KW-0175">Coiled coil</keyword>
<name>A0AA86R3V8_9EUKA</name>
<proteinExistence type="predicted"/>
<dbReference type="EMBL" id="CATOUU010001007">
    <property type="protein sequence ID" value="CAI9966531.1"/>
    <property type="molecule type" value="Genomic_DNA"/>
</dbReference>
<evidence type="ECO:0000313" key="4">
    <source>
        <dbReference type="Proteomes" id="UP001642409"/>
    </source>
</evidence>
<evidence type="ECO:0000256" key="1">
    <source>
        <dbReference type="SAM" id="Coils"/>
    </source>
</evidence>
<feature type="coiled-coil region" evidence="1">
    <location>
        <begin position="200"/>
        <end position="301"/>
    </location>
</feature>